<dbReference type="InterPro" id="IPR058685">
    <property type="entry name" value="Ig_NPHP4_4th"/>
</dbReference>
<dbReference type="GO" id="GO:0036064">
    <property type="term" value="C:ciliary basal body"/>
    <property type="evidence" value="ECO:0007669"/>
    <property type="project" value="TreeGrafter"/>
</dbReference>
<gene>
    <name evidence="2" type="ORF">OESDEN_16428</name>
</gene>
<dbReference type="AlphaFoldDB" id="A0A0B1SK01"/>
<evidence type="ECO:0000313" key="2">
    <source>
        <dbReference type="EMBL" id="KHJ83867.1"/>
    </source>
</evidence>
<dbReference type="GO" id="GO:0097546">
    <property type="term" value="C:ciliary base"/>
    <property type="evidence" value="ECO:0007669"/>
    <property type="project" value="TreeGrafter"/>
</dbReference>
<dbReference type="PANTHER" id="PTHR31043">
    <property type="entry name" value="NEPHROCYSTIN-4"/>
    <property type="match status" value="1"/>
</dbReference>
<keyword evidence="3" id="KW-1185">Reference proteome</keyword>
<dbReference type="Proteomes" id="UP000053660">
    <property type="component" value="Unassembled WGS sequence"/>
</dbReference>
<protein>
    <recommendedName>
        <fullName evidence="1">NPHP4 Ig-like domain-containing protein</fullName>
    </recommendedName>
</protein>
<dbReference type="PANTHER" id="PTHR31043:SF3">
    <property type="entry name" value="NEPHROCYSTIN-4"/>
    <property type="match status" value="1"/>
</dbReference>
<feature type="domain" description="NPHP4 Ig-like" evidence="1">
    <location>
        <begin position="34"/>
        <end position="130"/>
    </location>
</feature>
<organism evidence="2 3">
    <name type="scientific">Oesophagostomum dentatum</name>
    <name type="common">Nodular worm</name>
    <dbReference type="NCBI Taxonomy" id="61180"/>
    <lineage>
        <taxon>Eukaryota</taxon>
        <taxon>Metazoa</taxon>
        <taxon>Ecdysozoa</taxon>
        <taxon>Nematoda</taxon>
        <taxon>Chromadorea</taxon>
        <taxon>Rhabditida</taxon>
        <taxon>Rhabditina</taxon>
        <taxon>Rhabditomorpha</taxon>
        <taxon>Strongyloidea</taxon>
        <taxon>Strongylidae</taxon>
        <taxon>Oesophagostomum</taxon>
    </lineage>
</organism>
<accession>A0A0B1SK01</accession>
<dbReference type="GO" id="GO:1904491">
    <property type="term" value="P:protein localization to ciliary transition zone"/>
    <property type="evidence" value="ECO:0007669"/>
    <property type="project" value="TreeGrafter"/>
</dbReference>
<dbReference type="GO" id="GO:0097730">
    <property type="term" value="C:non-motile cilium"/>
    <property type="evidence" value="ECO:0007669"/>
    <property type="project" value="InterPro"/>
</dbReference>
<sequence length="132" mass="14961">MSHRTHILTAVDVSSKRLLNAWIAHAKAEPPNISKTYDMRIPISEDTIITKKLPISNPYSIPRTFRISSSRSDIVEVREEVVNINGLGSTTVTLLFHNVIRNPVRLEILIFVYNGESGQQEETIMLNVTYID</sequence>
<dbReference type="GO" id="GO:0090090">
    <property type="term" value="P:negative regulation of canonical Wnt signaling pathway"/>
    <property type="evidence" value="ECO:0007669"/>
    <property type="project" value="InterPro"/>
</dbReference>
<evidence type="ECO:0000259" key="1">
    <source>
        <dbReference type="Pfam" id="PF26187"/>
    </source>
</evidence>
<proteinExistence type="predicted"/>
<dbReference type="OrthoDB" id="313446at2759"/>
<dbReference type="EMBL" id="KN571391">
    <property type="protein sequence ID" value="KHJ83867.1"/>
    <property type="molecule type" value="Genomic_DNA"/>
</dbReference>
<name>A0A0B1SK01_OESDE</name>
<dbReference type="Pfam" id="PF26187">
    <property type="entry name" value="Ig_NPHP4_4th"/>
    <property type="match status" value="1"/>
</dbReference>
<dbReference type="InterPro" id="IPR029775">
    <property type="entry name" value="NPHP4"/>
</dbReference>
<evidence type="ECO:0000313" key="3">
    <source>
        <dbReference type="Proteomes" id="UP000053660"/>
    </source>
</evidence>
<reference evidence="2 3" key="1">
    <citation type="submission" date="2014-03" db="EMBL/GenBank/DDBJ databases">
        <title>Draft genome of the hookworm Oesophagostomum dentatum.</title>
        <authorList>
            <person name="Mitreva M."/>
        </authorList>
    </citation>
    <scope>NUCLEOTIDE SEQUENCE [LARGE SCALE GENOMIC DNA]</scope>
    <source>
        <strain evidence="2 3">OD-Hann</strain>
    </source>
</reference>
<dbReference type="GO" id="GO:0035869">
    <property type="term" value="C:ciliary transition zone"/>
    <property type="evidence" value="ECO:0007669"/>
    <property type="project" value="TreeGrafter"/>
</dbReference>